<dbReference type="EMBL" id="CP139368">
    <property type="protein sequence ID" value="WPR89212.1"/>
    <property type="molecule type" value="Genomic_DNA"/>
</dbReference>
<dbReference type="SMART" id="SM00450">
    <property type="entry name" value="RHOD"/>
    <property type="match status" value="1"/>
</dbReference>
<dbReference type="Proteomes" id="UP001323798">
    <property type="component" value="Chromosome"/>
</dbReference>
<evidence type="ECO:0000313" key="2">
    <source>
        <dbReference type="EMBL" id="WPR89212.1"/>
    </source>
</evidence>
<dbReference type="PROSITE" id="PS50206">
    <property type="entry name" value="RHODANESE_3"/>
    <property type="match status" value="1"/>
</dbReference>
<dbReference type="SUPFAM" id="SSF52821">
    <property type="entry name" value="Rhodanese/Cell cycle control phosphatase"/>
    <property type="match status" value="1"/>
</dbReference>
<dbReference type="Pfam" id="PF00581">
    <property type="entry name" value="Rhodanese"/>
    <property type="match status" value="1"/>
</dbReference>
<feature type="domain" description="Rhodanese" evidence="1">
    <location>
        <begin position="11"/>
        <end position="97"/>
    </location>
</feature>
<organism evidence="2 3">
    <name type="scientific">Microbacterium rhizosphaerae</name>
    <dbReference type="NCBI Taxonomy" id="1678237"/>
    <lineage>
        <taxon>Bacteria</taxon>
        <taxon>Bacillati</taxon>
        <taxon>Actinomycetota</taxon>
        <taxon>Actinomycetes</taxon>
        <taxon>Micrococcales</taxon>
        <taxon>Microbacteriaceae</taxon>
        <taxon>Microbacterium</taxon>
    </lineage>
</organism>
<dbReference type="PROSITE" id="PS00380">
    <property type="entry name" value="RHODANESE_1"/>
    <property type="match status" value="1"/>
</dbReference>
<name>A0ABZ0SPP0_9MICO</name>
<proteinExistence type="predicted"/>
<dbReference type="Gene3D" id="3.40.250.10">
    <property type="entry name" value="Rhodanese-like domain"/>
    <property type="match status" value="1"/>
</dbReference>
<sequence length="97" mass="10680">MKSITVQQRRERADIPLVDVREEHEFRAGHVPGAVNLPMSTLGEQLHLLPEGEFDVICEIGGRSARVAQVLEARGHEAVNVDGGTRAWIEAGYAVEH</sequence>
<keyword evidence="3" id="KW-1185">Reference proteome</keyword>
<evidence type="ECO:0000259" key="1">
    <source>
        <dbReference type="PROSITE" id="PS50206"/>
    </source>
</evidence>
<dbReference type="RefSeq" id="WP_320941929.1">
    <property type="nucleotide sequence ID" value="NZ_BAABEU010000001.1"/>
</dbReference>
<dbReference type="InterPro" id="IPR036873">
    <property type="entry name" value="Rhodanese-like_dom_sf"/>
</dbReference>
<accession>A0ABZ0SPP0</accession>
<evidence type="ECO:0000313" key="3">
    <source>
        <dbReference type="Proteomes" id="UP001323798"/>
    </source>
</evidence>
<gene>
    <name evidence="2" type="ORF">SM116_15835</name>
</gene>
<dbReference type="InterPro" id="IPR050229">
    <property type="entry name" value="GlpE_sulfurtransferase"/>
</dbReference>
<dbReference type="PANTHER" id="PTHR43031:SF1">
    <property type="entry name" value="PYRIDINE NUCLEOTIDE-DISULPHIDE OXIDOREDUCTASE"/>
    <property type="match status" value="1"/>
</dbReference>
<dbReference type="InterPro" id="IPR001307">
    <property type="entry name" value="Thiosulphate_STrfase_CS"/>
</dbReference>
<protein>
    <submittedName>
        <fullName evidence="2">Rhodanese-like domain-containing protein</fullName>
    </submittedName>
</protein>
<dbReference type="CDD" id="cd00158">
    <property type="entry name" value="RHOD"/>
    <property type="match status" value="1"/>
</dbReference>
<reference evidence="2 3" key="1">
    <citation type="submission" date="2023-11" db="EMBL/GenBank/DDBJ databases">
        <title>Genome sequence of Microbacterium rhizosphaerae KACC 19337.</title>
        <authorList>
            <person name="Choi H."/>
            <person name="Kim S."/>
            <person name="Kim Y."/>
            <person name="Kwon S.-W."/>
            <person name="Heo J."/>
        </authorList>
    </citation>
    <scope>NUCLEOTIDE SEQUENCE [LARGE SCALE GENOMIC DNA]</scope>
    <source>
        <strain evidence="2 3">KACC 19337</strain>
    </source>
</reference>
<dbReference type="InterPro" id="IPR001763">
    <property type="entry name" value="Rhodanese-like_dom"/>
</dbReference>
<dbReference type="PANTHER" id="PTHR43031">
    <property type="entry name" value="FAD-DEPENDENT OXIDOREDUCTASE"/>
    <property type="match status" value="1"/>
</dbReference>